<accession>A0A023D749</accession>
<evidence type="ECO:0000256" key="3">
    <source>
        <dbReference type="ARBA" id="ARBA00022475"/>
    </source>
</evidence>
<dbReference type="InterPro" id="IPR006726">
    <property type="entry name" value="PHBA_efflux_AaeB/fusaric-R"/>
</dbReference>
<keyword evidence="5 7" id="KW-1133">Transmembrane helix</keyword>
<dbReference type="AlphaFoldDB" id="A0A023D749"/>
<protein>
    <submittedName>
        <fullName evidence="8">Fusaric acid resistance protein FusB</fullName>
    </submittedName>
</protein>
<feature type="transmembrane region" description="Helical" evidence="7">
    <location>
        <begin position="74"/>
        <end position="93"/>
    </location>
</feature>
<feature type="transmembrane region" description="Helical" evidence="7">
    <location>
        <begin position="431"/>
        <end position="454"/>
    </location>
</feature>
<feature type="transmembrane region" description="Helical" evidence="7">
    <location>
        <begin position="384"/>
        <end position="401"/>
    </location>
</feature>
<dbReference type="PANTHER" id="PTHR30509:SF9">
    <property type="entry name" value="MULTIDRUG RESISTANCE PROTEIN MDTO"/>
    <property type="match status" value="1"/>
</dbReference>
<dbReference type="OrthoDB" id="8005649at2"/>
<dbReference type="Pfam" id="PF04632">
    <property type="entry name" value="FUSC"/>
    <property type="match status" value="2"/>
</dbReference>
<comment type="caution">
    <text evidence="8">The sequence shown here is derived from an EMBL/GenBank/DDBJ whole genome shotgun (WGS) entry which is preliminary data.</text>
</comment>
<evidence type="ECO:0000256" key="7">
    <source>
        <dbReference type="SAM" id="Phobius"/>
    </source>
</evidence>
<reference evidence="8 9" key="2">
    <citation type="journal article" date="2014" name="FEMS Microbiol. Lett.">
        <title>Draft genomic DNA sequence of the facultatively methylotrophic bacterium Acidomonas methanolica type strain MB58.</title>
        <authorList>
            <person name="Higashiura N."/>
            <person name="Hadano H."/>
            <person name="Hirakawa H."/>
            <person name="Matsutani M."/>
            <person name="Takabe S."/>
            <person name="Matsushita K."/>
            <person name="Azuma Y."/>
        </authorList>
    </citation>
    <scope>NUCLEOTIDE SEQUENCE [LARGE SCALE GENOMIC DNA]</scope>
    <source>
        <strain evidence="8 9">MB58</strain>
    </source>
</reference>
<name>A0A023D749_ACIMT</name>
<dbReference type="RefSeq" id="WP_042060433.1">
    <property type="nucleotide sequence ID" value="NZ_BAND01000090.1"/>
</dbReference>
<evidence type="ECO:0000313" key="8">
    <source>
        <dbReference type="EMBL" id="GAJ29973.1"/>
    </source>
</evidence>
<dbReference type="GO" id="GO:0022857">
    <property type="term" value="F:transmembrane transporter activity"/>
    <property type="evidence" value="ECO:0007669"/>
    <property type="project" value="InterPro"/>
</dbReference>
<keyword evidence="9" id="KW-1185">Reference proteome</keyword>
<sequence length="607" mass="64874">MWRTVEAGVTGGRWNWLFAPSRADLGFAVRTSCAAILSLLIAMWMELGSPQWAPLTVWTVATASRGESFSKARWRLAGTVVGCGVGVALIATFPQEVGLFFLCLALWAGTCCGLATVFDGYRSYGFLVASFTAAIVATDGIAAPDDAFFIAMARGTYIALGILCETVLAVLFSPGLRERARAALLARLRGVSVAVGQRLDDWARAAPGPAAESALLAEIMAASARIEFDMLEMGPAAGRVADHARAAVADLLAAVARSRAGMPWEAVRRMLKAAALHVAAVETPRHGDRFRFRSRSIRQATQGLRNGVRVAAGVFGASVVWYVTAWPSGIGFIGYVVLVYGLLATREVPALASSGFAQGALWCALVAAVYVLLIVPMVTAPEMLALFLLVPMVVGGLAARSPRLANHAFSFNMFLPVLIGPSNGGRYDESAFLNGTMAFLAAVFLAGAMFRLVLPFRSDEHLRRTIAWAEQRLSGLAAGRAIPPARVWLMTNADSMVRAVRTGNGVPCAQLFAYFAAHMAVMVQGLCVIEIRAAMADGRLSRVLGRRLAAFLRAWARDPVRGAALVPALLRQAEIQAPARQDLAIALRAIMRRDQPEVDMRGIDDAS</sequence>
<dbReference type="GO" id="GO:0005886">
    <property type="term" value="C:plasma membrane"/>
    <property type="evidence" value="ECO:0007669"/>
    <property type="project" value="UniProtKB-SubCell"/>
</dbReference>
<evidence type="ECO:0000256" key="2">
    <source>
        <dbReference type="ARBA" id="ARBA00022448"/>
    </source>
</evidence>
<evidence type="ECO:0000256" key="5">
    <source>
        <dbReference type="ARBA" id="ARBA00022989"/>
    </source>
</evidence>
<gene>
    <name evidence="8" type="ORF">Amme_090_006</name>
</gene>
<evidence type="ECO:0000256" key="6">
    <source>
        <dbReference type="ARBA" id="ARBA00023136"/>
    </source>
</evidence>
<organism evidence="8 9">
    <name type="scientific">Acidomonas methanolica NBRC 104435</name>
    <dbReference type="NCBI Taxonomy" id="1231351"/>
    <lineage>
        <taxon>Bacteria</taxon>
        <taxon>Pseudomonadati</taxon>
        <taxon>Pseudomonadota</taxon>
        <taxon>Alphaproteobacteria</taxon>
        <taxon>Acetobacterales</taxon>
        <taxon>Acetobacteraceae</taxon>
        <taxon>Acidomonas</taxon>
    </lineage>
</organism>
<proteinExistence type="predicted"/>
<dbReference type="EMBL" id="BAND01000090">
    <property type="protein sequence ID" value="GAJ29973.1"/>
    <property type="molecule type" value="Genomic_DNA"/>
</dbReference>
<comment type="subcellular location">
    <subcellularLocation>
        <location evidence="1">Cell membrane</location>
        <topology evidence="1">Multi-pass membrane protein</topology>
    </subcellularLocation>
</comment>
<keyword evidence="4 7" id="KW-0812">Transmembrane</keyword>
<feature type="transmembrane region" description="Helical" evidence="7">
    <location>
        <begin position="124"/>
        <end position="142"/>
    </location>
</feature>
<feature type="transmembrane region" description="Helical" evidence="7">
    <location>
        <begin position="99"/>
        <end position="117"/>
    </location>
</feature>
<evidence type="ECO:0000313" key="9">
    <source>
        <dbReference type="Proteomes" id="UP000019760"/>
    </source>
</evidence>
<keyword evidence="6 7" id="KW-0472">Membrane</keyword>
<keyword evidence="3" id="KW-1003">Cell membrane</keyword>
<evidence type="ECO:0000256" key="4">
    <source>
        <dbReference type="ARBA" id="ARBA00022692"/>
    </source>
</evidence>
<reference evidence="9" key="1">
    <citation type="journal article" date="2014" name="FEMS Microbiol. Lett.">
        <title>Draft Genomic DNA Sequence of the Facultatively Methylotrophic Bacterium Acidomonas methanolica type strain MB58.</title>
        <authorList>
            <person name="Higashiura N."/>
            <person name="Hadano H."/>
            <person name="Hirakawa H."/>
            <person name="Matsutani M."/>
            <person name="Takabe S."/>
            <person name="Matsushita K."/>
            <person name="Azuma Y."/>
        </authorList>
    </citation>
    <scope>NUCLEOTIDE SEQUENCE [LARGE SCALE GENOMIC DNA]</scope>
    <source>
        <strain evidence="9">MB58</strain>
    </source>
</reference>
<evidence type="ECO:0000256" key="1">
    <source>
        <dbReference type="ARBA" id="ARBA00004651"/>
    </source>
</evidence>
<dbReference type="Proteomes" id="UP000019760">
    <property type="component" value="Unassembled WGS sequence"/>
</dbReference>
<feature type="transmembrane region" description="Helical" evidence="7">
    <location>
        <begin position="329"/>
        <end position="348"/>
    </location>
</feature>
<feature type="transmembrane region" description="Helical" evidence="7">
    <location>
        <begin position="360"/>
        <end position="378"/>
    </location>
</feature>
<keyword evidence="2" id="KW-0813">Transport</keyword>
<dbReference type="PANTHER" id="PTHR30509">
    <property type="entry name" value="P-HYDROXYBENZOIC ACID EFFLUX PUMP SUBUNIT-RELATED"/>
    <property type="match status" value="1"/>
</dbReference>
<feature type="transmembrane region" description="Helical" evidence="7">
    <location>
        <begin position="148"/>
        <end position="172"/>
    </location>
</feature>